<protein>
    <submittedName>
        <fullName evidence="1">Uncharacterized protein</fullName>
    </submittedName>
</protein>
<dbReference type="RefSeq" id="WP_188886424.1">
    <property type="nucleotide sequence ID" value="NZ_BLYJ01000002.1"/>
</dbReference>
<name>A0ABQ1DWF8_9FIRM</name>
<keyword evidence="2" id="KW-1185">Reference proteome</keyword>
<gene>
    <name evidence="1" type="ORF">BUFA31_01780</name>
</gene>
<evidence type="ECO:0000313" key="1">
    <source>
        <dbReference type="EMBL" id="GFO87014.1"/>
    </source>
</evidence>
<comment type="caution">
    <text evidence="1">The sequence shown here is derived from an EMBL/GenBank/DDBJ whole genome shotgun (WGS) entry which is preliminary data.</text>
</comment>
<evidence type="ECO:0000313" key="2">
    <source>
        <dbReference type="Proteomes" id="UP000620147"/>
    </source>
</evidence>
<dbReference type="EMBL" id="BLYJ01000002">
    <property type="protein sequence ID" value="GFO87014.1"/>
    <property type="molecule type" value="Genomic_DNA"/>
</dbReference>
<reference evidence="1 2" key="1">
    <citation type="submission" date="2020-06" db="EMBL/GenBank/DDBJ databases">
        <title>Characterization of fructooligosaccharide metabolism and fructooligosaccharide-degrading enzymes in human commensal butyrate producers.</title>
        <authorList>
            <person name="Tanno H."/>
            <person name="Fujii T."/>
            <person name="Hirano K."/>
            <person name="Maeno S."/>
            <person name="Tonozuka T."/>
            <person name="Sakamoto M."/>
            <person name="Ohkuma M."/>
            <person name="Tochio T."/>
            <person name="Endo A."/>
        </authorList>
    </citation>
    <scope>NUCLEOTIDE SEQUENCE [LARGE SCALE GENOMIC DNA]</scope>
    <source>
        <strain evidence="1 2">JCM 31056</strain>
    </source>
</reference>
<accession>A0ABQ1DWF8</accession>
<organism evidence="1 2">
    <name type="scientific">Butyricicoccus faecihominis</name>
    <dbReference type="NCBI Taxonomy" id="1712515"/>
    <lineage>
        <taxon>Bacteria</taxon>
        <taxon>Bacillati</taxon>
        <taxon>Bacillota</taxon>
        <taxon>Clostridia</taxon>
        <taxon>Eubacteriales</taxon>
        <taxon>Butyricicoccaceae</taxon>
        <taxon>Butyricicoccus</taxon>
    </lineage>
</organism>
<dbReference type="Proteomes" id="UP000620147">
    <property type="component" value="Unassembled WGS sequence"/>
</dbReference>
<proteinExistence type="predicted"/>
<sequence length="125" mass="13798">MTKKKQCHGGGKLTAKTARALAIQEFGTARGLTKSTSFVGAYFMEFGNLRIEICADAACIAVRVVLAHGTGSSVKYFDPDTLQENFKAIDKHREDEDRAIISDWVNLNGPEYCRKQVEAIWKQGG</sequence>